<dbReference type="Gene3D" id="3.40.800.10">
    <property type="entry name" value="Ureohydrolase domain"/>
    <property type="match status" value="1"/>
</dbReference>
<dbReference type="EMBL" id="JAAOCD010000002">
    <property type="protein sequence ID" value="NHK98039.1"/>
    <property type="molecule type" value="Genomic_DNA"/>
</dbReference>
<keyword evidence="1" id="KW-0479">Metal-binding</keyword>
<dbReference type="PANTHER" id="PTHR43782">
    <property type="entry name" value="ARGINASE"/>
    <property type="match status" value="1"/>
</dbReference>
<keyword evidence="3" id="KW-0464">Manganese</keyword>
<comment type="similarity">
    <text evidence="4">Belongs to the arginase family.</text>
</comment>
<evidence type="ECO:0000256" key="3">
    <source>
        <dbReference type="ARBA" id="ARBA00023211"/>
    </source>
</evidence>
<dbReference type="Pfam" id="PF00491">
    <property type="entry name" value="Arginase"/>
    <property type="match status" value="1"/>
</dbReference>
<dbReference type="RefSeq" id="WP_081467588.1">
    <property type="nucleotide sequence ID" value="NZ_JAAOCD010000002.1"/>
</dbReference>
<dbReference type="CDD" id="cd09999">
    <property type="entry name" value="Arginase-like_1"/>
    <property type="match status" value="1"/>
</dbReference>
<gene>
    <name evidence="6" type="ORF">G7087_06590</name>
</gene>
<evidence type="ECO:0000256" key="1">
    <source>
        <dbReference type="ARBA" id="ARBA00022723"/>
    </source>
</evidence>
<evidence type="ECO:0000256" key="2">
    <source>
        <dbReference type="ARBA" id="ARBA00022801"/>
    </source>
</evidence>
<keyword evidence="5" id="KW-0175">Coiled coil</keyword>
<protein>
    <submittedName>
        <fullName evidence="6">Arginase family protein</fullName>
    </submittedName>
</protein>
<evidence type="ECO:0000256" key="5">
    <source>
        <dbReference type="SAM" id="Coils"/>
    </source>
</evidence>
<evidence type="ECO:0000313" key="6">
    <source>
        <dbReference type="EMBL" id="NHK98039.1"/>
    </source>
</evidence>
<dbReference type="InterPro" id="IPR006035">
    <property type="entry name" value="Ureohydrolase"/>
</dbReference>
<comment type="caution">
    <text evidence="6">The sequence shown here is derived from an EMBL/GenBank/DDBJ whole genome shotgun (WGS) entry which is preliminary data.</text>
</comment>
<sequence>MRFELTLFQGRAGDHNDLAMAGARSLAIAMQTLLKGELAVIGTPKPALNMNWDVELESARSELAQLQARINDIYARGWRPLSATSRCAASIATLPAVVRHHPDACVVWFDAHADLNTPLSTTSGYLGGLALSASLGLWESGFGNGLSFGNVVLIGQRDMDPFELEVMRDHNIKHIPPNASITEVLREAIDGRSVYVHLDCDVLDPGIVPTDYIHDGGLSLNDLREAMIVIGEHSVIGIEVAEFQDAWAPGGGPVSPSPLLEALLPAIFSR</sequence>
<dbReference type="Proteomes" id="UP000802098">
    <property type="component" value="Unassembled WGS sequence"/>
</dbReference>
<reference evidence="6 7" key="1">
    <citation type="submission" date="2020-03" db="EMBL/GenBank/DDBJ databases">
        <title>Rubrivivax benzoatilyticus JA2 (sequenced after 10 years sub-culturing).</title>
        <authorList>
            <person name="Gupta D."/>
            <person name="Chintalapati S."/>
            <person name="Chintalapati V.R."/>
        </authorList>
    </citation>
    <scope>NUCLEOTIDE SEQUENCE [LARGE SCALE GENOMIC DNA]</scope>
    <source>
        <strain evidence="6 7">JA2-Mal</strain>
    </source>
</reference>
<organism evidence="6 7">
    <name type="scientific">Rubrivivax benzoatilyticus</name>
    <dbReference type="NCBI Taxonomy" id="316997"/>
    <lineage>
        <taxon>Bacteria</taxon>
        <taxon>Pseudomonadati</taxon>
        <taxon>Pseudomonadota</taxon>
        <taxon>Betaproteobacteria</taxon>
        <taxon>Burkholderiales</taxon>
        <taxon>Sphaerotilaceae</taxon>
        <taxon>Rubrivivax</taxon>
    </lineage>
</organism>
<keyword evidence="7" id="KW-1185">Reference proteome</keyword>
<accession>A0ABX0HSM6</accession>
<keyword evidence="2" id="KW-0378">Hydrolase</keyword>
<evidence type="ECO:0000313" key="7">
    <source>
        <dbReference type="Proteomes" id="UP000802098"/>
    </source>
</evidence>
<evidence type="ECO:0000256" key="4">
    <source>
        <dbReference type="PROSITE-ProRule" id="PRU00742"/>
    </source>
</evidence>
<dbReference type="SUPFAM" id="SSF52768">
    <property type="entry name" value="Arginase/deacetylase"/>
    <property type="match status" value="1"/>
</dbReference>
<dbReference type="InterPro" id="IPR023696">
    <property type="entry name" value="Ureohydrolase_dom_sf"/>
</dbReference>
<feature type="coiled-coil region" evidence="5">
    <location>
        <begin position="49"/>
        <end position="76"/>
    </location>
</feature>
<dbReference type="PANTHER" id="PTHR43782:SF3">
    <property type="entry name" value="ARGINASE"/>
    <property type="match status" value="1"/>
</dbReference>
<proteinExistence type="inferred from homology"/>
<name>A0ABX0HSM6_9BURK</name>
<dbReference type="PROSITE" id="PS51409">
    <property type="entry name" value="ARGINASE_2"/>
    <property type="match status" value="1"/>
</dbReference>